<gene>
    <name evidence="3" type="ORF">LGLO00237_LOCUS22219</name>
</gene>
<proteinExistence type="predicted"/>
<feature type="signal peptide" evidence="2">
    <location>
        <begin position="1"/>
        <end position="24"/>
    </location>
</feature>
<dbReference type="Gene3D" id="3.40.50.720">
    <property type="entry name" value="NAD(P)-binding Rossmann-like Domain"/>
    <property type="match status" value="1"/>
</dbReference>
<protein>
    <submittedName>
        <fullName evidence="3">Uncharacterized protein</fullName>
    </submittedName>
</protein>
<dbReference type="GO" id="GO:0016491">
    <property type="term" value="F:oxidoreductase activity"/>
    <property type="evidence" value="ECO:0007669"/>
    <property type="project" value="UniProtKB-KW"/>
</dbReference>
<evidence type="ECO:0000256" key="2">
    <source>
        <dbReference type="SAM" id="SignalP"/>
    </source>
</evidence>
<dbReference type="PANTHER" id="PTHR43157:SF31">
    <property type="entry name" value="PHOSPHATIDYLINOSITOL-GLYCAN BIOSYNTHESIS CLASS F PROTEIN"/>
    <property type="match status" value="1"/>
</dbReference>
<name>A0A7S3Z3I6_9EUKA</name>
<accession>A0A7S3Z3I6</accession>
<dbReference type="EMBL" id="HBIV01031155">
    <property type="protein sequence ID" value="CAE0670580.1"/>
    <property type="molecule type" value="Transcribed_RNA"/>
</dbReference>
<reference evidence="3" key="1">
    <citation type="submission" date="2021-01" db="EMBL/GenBank/DDBJ databases">
        <authorList>
            <person name="Corre E."/>
            <person name="Pelletier E."/>
            <person name="Niang G."/>
            <person name="Scheremetjew M."/>
            <person name="Finn R."/>
            <person name="Kale V."/>
            <person name="Holt S."/>
            <person name="Cochrane G."/>
            <person name="Meng A."/>
            <person name="Brown T."/>
            <person name="Cohen L."/>
        </authorList>
    </citation>
    <scope>NUCLEOTIDE SEQUENCE</scope>
    <source>
        <strain evidence="3">CCCM811</strain>
    </source>
</reference>
<dbReference type="AlphaFoldDB" id="A0A7S3Z3I6"/>
<evidence type="ECO:0000256" key="1">
    <source>
        <dbReference type="ARBA" id="ARBA00023002"/>
    </source>
</evidence>
<evidence type="ECO:0000313" key="3">
    <source>
        <dbReference type="EMBL" id="CAE0670580.1"/>
    </source>
</evidence>
<feature type="chain" id="PRO_5030817695" evidence="2">
    <location>
        <begin position="25"/>
        <end position="202"/>
    </location>
</feature>
<dbReference type="InterPro" id="IPR036291">
    <property type="entry name" value="NAD(P)-bd_dom_sf"/>
</dbReference>
<keyword evidence="2" id="KW-0732">Signal</keyword>
<dbReference type="PANTHER" id="PTHR43157">
    <property type="entry name" value="PHOSPHATIDYLINOSITOL-GLYCAN BIOSYNTHESIS CLASS F PROTEIN-RELATED"/>
    <property type="match status" value="1"/>
</dbReference>
<keyword evidence="1" id="KW-0560">Oxidoreductase</keyword>
<sequence length="202" mass="22590">MQFGVNHLGHFLLTELLLPKLIESAPSRIVNTSSVGHAAWTALGQSVPHSTIDFDDLMFKERKYDPMVSYGQSKLANVLHALHLAKLMEEKKVDVTVVSHHPGWVATDLVRSVMPVWVQNYLIKPFRRDVMDIHGGAQVALHCLLDPSVPQHSGKFFSQTGLYQDKKAAMGGLPMESPNPEAKDEKVAERLYKVSRELVKLD</sequence>
<organism evidence="3">
    <name type="scientific">Lotharella globosa</name>
    <dbReference type="NCBI Taxonomy" id="91324"/>
    <lineage>
        <taxon>Eukaryota</taxon>
        <taxon>Sar</taxon>
        <taxon>Rhizaria</taxon>
        <taxon>Cercozoa</taxon>
        <taxon>Chlorarachniophyceae</taxon>
        <taxon>Lotharella</taxon>
    </lineage>
</organism>
<dbReference type="SUPFAM" id="SSF51735">
    <property type="entry name" value="NAD(P)-binding Rossmann-fold domains"/>
    <property type="match status" value="1"/>
</dbReference>